<organism evidence="2 3">
    <name type="scientific">Modicella reniformis</name>
    <dbReference type="NCBI Taxonomy" id="1440133"/>
    <lineage>
        <taxon>Eukaryota</taxon>
        <taxon>Fungi</taxon>
        <taxon>Fungi incertae sedis</taxon>
        <taxon>Mucoromycota</taxon>
        <taxon>Mortierellomycotina</taxon>
        <taxon>Mortierellomycetes</taxon>
        <taxon>Mortierellales</taxon>
        <taxon>Mortierellaceae</taxon>
        <taxon>Modicella</taxon>
    </lineage>
</organism>
<comment type="caution">
    <text evidence="2">The sequence shown here is derived from an EMBL/GenBank/DDBJ whole genome shotgun (WGS) entry which is preliminary data.</text>
</comment>
<proteinExistence type="predicted"/>
<keyword evidence="3" id="KW-1185">Reference proteome</keyword>
<dbReference type="EMBL" id="JAAAHW010002706">
    <property type="protein sequence ID" value="KAF9991516.1"/>
    <property type="molecule type" value="Genomic_DNA"/>
</dbReference>
<reference evidence="2" key="1">
    <citation type="journal article" date="2020" name="Fungal Divers.">
        <title>Resolving the Mortierellaceae phylogeny through synthesis of multi-gene phylogenetics and phylogenomics.</title>
        <authorList>
            <person name="Vandepol N."/>
            <person name="Liber J."/>
            <person name="Desiro A."/>
            <person name="Na H."/>
            <person name="Kennedy M."/>
            <person name="Barry K."/>
            <person name="Grigoriev I.V."/>
            <person name="Miller A.N."/>
            <person name="O'Donnell K."/>
            <person name="Stajich J.E."/>
            <person name="Bonito G."/>
        </authorList>
    </citation>
    <scope>NUCLEOTIDE SEQUENCE</scope>
    <source>
        <strain evidence="2">MES-2147</strain>
    </source>
</reference>
<keyword evidence="1" id="KW-0732">Signal</keyword>
<dbReference type="Pfam" id="PF13618">
    <property type="entry name" value="Gluconate_2-dh3"/>
    <property type="match status" value="1"/>
</dbReference>
<name>A0A9P6SQR2_9FUNG</name>
<sequence length="93" mass="10312">ITSVVLVLLSVVAVSQVTALPDSSQGHRIEIRADDVLPDKLNAEMKDAFQKYIGGLNPAAKDALSRDIKAFMDMDPEERRKVLEQMSKNKKSE</sequence>
<protein>
    <submittedName>
        <fullName evidence="2">Uncharacterized protein</fullName>
    </submittedName>
</protein>
<feature type="chain" id="PRO_5040128609" evidence="1">
    <location>
        <begin position="20"/>
        <end position="93"/>
    </location>
</feature>
<feature type="non-terminal residue" evidence="2">
    <location>
        <position position="1"/>
    </location>
</feature>
<feature type="signal peptide" evidence="1">
    <location>
        <begin position="1"/>
        <end position="19"/>
    </location>
</feature>
<dbReference type="Proteomes" id="UP000749646">
    <property type="component" value="Unassembled WGS sequence"/>
</dbReference>
<dbReference type="InterPro" id="IPR027056">
    <property type="entry name" value="Gluconate_2DH_su3"/>
</dbReference>
<accession>A0A9P6SQR2</accession>
<gene>
    <name evidence="2" type="ORF">BGZ65_000497</name>
</gene>
<evidence type="ECO:0000313" key="2">
    <source>
        <dbReference type="EMBL" id="KAF9991516.1"/>
    </source>
</evidence>
<evidence type="ECO:0000313" key="3">
    <source>
        <dbReference type="Proteomes" id="UP000749646"/>
    </source>
</evidence>
<evidence type="ECO:0000256" key="1">
    <source>
        <dbReference type="SAM" id="SignalP"/>
    </source>
</evidence>
<dbReference type="AlphaFoldDB" id="A0A9P6SQR2"/>